<dbReference type="Proteomes" id="UP000095286">
    <property type="component" value="Unplaced"/>
</dbReference>
<protein>
    <submittedName>
        <fullName evidence="2">Palmitoyltransferase</fullName>
    </submittedName>
</protein>
<evidence type="ECO:0000313" key="1">
    <source>
        <dbReference type="Proteomes" id="UP000095286"/>
    </source>
</evidence>
<organism evidence="1 2">
    <name type="scientific">Rhabditophanes sp. KR3021</name>
    <dbReference type="NCBI Taxonomy" id="114890"/>
    <lineage>
        <taxon>Eukaryota</taxon>
        <taxon>Metazoa</taxon>
        <taxon>Ecdysozoa</taxon>
        <taxon>Nematoda</taxon>
        <taxon>Chromadorea</taxon>
        <taxon>Rhabditida</taxon>
        <taxon>Tylenchina</taxon>
        <taxon>Panagrolaimomorpha</taxon>
        <taxon>Strongyloidoidea</taxon>
        <taxon>Alloionematidae</taxon>
        <taxon>Rhabditophanes</taxon>
    </lineage>
</organism>
<reference evidence="2" key="1">
    <citation type="submission" date="2016-11" db="UniProtKB">
        <authorList>
            <consortium name="WormBaseParasite"/>
        </authorList>
    </citation>
    <scope>IDENTIFICATION</scope>
    <source>
        <strain evidence="2">KR3021</strain>
    </source>
</reference>
<accession>A0AC35TSX0</accession>
<evidence type="ECO:0000313" key="2">
    <source>
        <dbReference type="WBParaSite" id="RSKR_0000390400.1"/>
    </source>
</evidence>
<name>A0AC35TSX0_9BILA</name>
<dbReference type="WBParaSite" id="RSKR_0000390400.1">
    <property type="protein sequence ID" value="RSKR_0000390400.1"/>
    <property type="gene ID" value="RSKR_0000390400"/>
</dbReference>
<sequence length="880" mass="102921">MPEAITRHYSQSAPMPSYVTVDRLEEQTKKILQEIDPTDVLEDDRYYYQAHGLRTTDEPTKYCMACRCVAPRRAHHCPLCEICIIRKDHHCFFTGGCIGLANQRYFMMFCLWAGIGTLYGLWFSTRYMQMFVSEPWPFGFFKWLSPIAIGRWLGGYESMTTVLMSVFYTLNFGALFGTFGFFFAECFYTCVGYTMFDYHTGRLRDHIESDGENEKLLLKNELVNEKLNEIKGMRGCLSSLSKQFREEVGGMKNMHAKILELAEGDESIKNQYQKTVACHAKVQNLRQQYVMTEVDFEVNELLGSRSYERLAKKITSYQSSWSLGNVEELSNKLVKKFVENCNCLLDAVGFPYDEDVLSESFQKYHSDISANLGFVHQLSNKYECEDKPLVLRILFKKFQLRFDKHFNSESITNDSNKPELVYTALNNWYISNSNIIFKLLSPFYDDDTVDVDYEFRTYLIELAQWKMKKWLYKEEIIEDPIKLGFLLDAAFNATTEILPLFNENEYAKEKVLSIFYEEKEVLEKWLCMDKKALTVEMNKCIEALRENEQDNAKKPPIVSELAENLSVAIYVLNNTFKYYQLIPKISIRFRFIQQQFMQINKFKNLLIEEGLNEDSISSAKTITVTSILSQLYRYLKEKEKYIVGEFDNQLEFTVNTESSEKLNFGVFLINFKRDLTNLIHSQCDGIIAKQESKLNDYYNEKWYSWKNPQRIVEPNFQMTVTESFWPYVCSLKEIYQNLDLLVPFYWVDEACDYLNHRLFQNLIGSFILNKSFNEFGAKQILFDVQNGLVSMMTTIFLQNNLYRSTPEQVLNNCDYIQLINMLTLISLHPAVAKLLKDTAEVQPNEVLCQKLNEFKLAGTVSREIILTVLDHKCDMAKINY</sequence>
<proteinExistence type="predicted"/>